<protein>
    <submittedName>
        <fullName evidence="2">Uncharacterized protein</fullName>
    </submittedName>
</protein>
<feature type="transmembrane region" description="Helical" evidence="1">
    <location>
        <begin position="124"/>
        <end position="145"/>
    </location>
</feature>
<dbReference type="OrthoDB" id="4964568at2"/>
<feature type="transmembrane region" description="Helical" evidence="1">
    <location>
        <begin position="50"/>
        <end position="70"/>
    </location>
</feature>
<dbReference type="EMBL" id="PVNH01000005">
    <property type="protein sequence ID" value="PRX47838.1"/>
    <property type="molecule type" value="Genomic_DNA"/>
</dbReference>
<feature type="transmembrane region" description="Helical" evidence="1">
    <location>
        <begin position="194"/>
        <end position="213"/>
    </location>
</feature>
<gene>
    <name evidence="2" type="ORF">B0I33_105421</name>
</gene>
<keyword evidence="1" id="KW-0812">Transmembrane</keyword>
<comment type="caution">
    <text evidence="2">The sequence shown here is derived from an EMBL/GenBank/DDBJ whole genome shotgun (WGS) entry which is preliminary data.</text>
</comment>
<dbReference type="AlphaFoldDB" id="A0A2T0LVK0"/>
<organism evidence="2 3">
    <name type="scientific">Prauserella shujinwangii</name>
    <dbReference type="NCBI Taxonomy" id="1453103"/>
    <lineage>
        <taxon>Bacteria</taxon>
        <taxon>Bacillati</taxon>
        <taxon>Actinomycetota</taxon>
        <taxon>Actinomycetes</taxon>
        <taxon>Pseudonocardiales</taxon>
        <taxon>Pseudonocardiaceae</taxon>
        <taxon>Prauserella</taxon>
    </lineage>
</organism>
<feature type="transmembrane region" description="Helical" evidence="1">
    <location>
        <begin position="220"/>
        <end position="241"/>
    </location>
</feature>
<proteinExistence type="predicted"/>
<reference evidence="2 3" key="1">
    <citation type="submission" date="2018-03" db="EMBL/GenBank/DDBJ databases">
        <title>Genomic Encyclopedia of Type Strains, Phase III (KMG-III): the genomes of soil and plant-associated and newly described type strains.</title>
        <authorList>
            <person name="Whitman W."/>
        </authorList>
    </citation>
    <scope>NUCLEOTIDE SEQUENCE [LARGE SCALE GENOMIC DNA]</scope>
    <source>
        <strain evidence="2 3">CGMCC 4.7125</strain>
    </source>
</reference>
<feature type="transmembrane region" description="Helical" evidence="1">
    <location>
        <begin position="12"/>
        <end position="30"/>
    </location>
</feature>
<dbReference type="RefSeq" id="WP_106179313.1">
    <property type="nucleotide sequence ID" value="NZ_PVNH01000005.1"/>
</dbReference>
<keyword evidence="1" id="KW-1133">Transmembrane helix</keyword>
<accession>A0A2T0LVK0</accession>
<evidence type="ECO:0000313" key="2">
    <source>
        <dbReference type="EMBL" id="PRX47838.1"/>
    </source>
</evidence>
<feature type="transmembrane region" description="Helical" evidence="1">
    <location>
        <begin position="253"/>
        <end position="272"/>
    </location>
</feature>
<name>A0A2T0LVK0_9PSEU</name>
<keyword evidence="3" id="KW-1185">Reference proteome</keyword>
<dbReference type="Proteomes" id="UP000238362">
    <property type="component" value="Unassembled WGS sequence"/>
</dbReference>
<keyword evidence="1" id="KW-0472">Membrane</keyword>
<evidence type="ECO:0000256" key="1">
    <source>
        <dbReference type="SAM" id="Phobius"/>
    </source>
</evidence>
<feature type="transmembrane region" description="Helical" evidence="1">
    <location>
        <begin position="157"/>
        <end position="182"/>
    </location>
</feature>
<feature type="transmembrane region" description="Helical" evidence="1">
    <location>
        <begin position="82"/>
        <end position="104"/>
    </location>
</feature>
<evidence type="ECO:0000313" key="3">
    <source>
        <dbReference type="Proteomes" id="UP000238362"/>
    </source>
</evidence>
<sequence>MTDRYRKPRRIAAYAAVAGTVPYLALKLSWLSGGSLGLRDPELVDTTAMYVANAVTGGMDLVALLLAFAFAQDWGRRLPGWLVLFPMWVGTGFLLPIALGIPVIGVELGGGAAEAALAGWVRPLVYGGFAWQGCTLLTAFVLYALDRWEPLFARRTAPGPVGVSGIAGAAMAVGTGGTQLVWAVTGTGNLATRVLPGIDAALAFGAVVGVVLLAGGRLRFATPLVWAGSADMFAWGFWAVFSGVLMGEPDGQAAVGALRMLGGVLLAVALAGKAADVMRKPLFTRRAHA</sequence>